<reference evidence="1 2" key="1">
    <citation type="submission" date="2016-11" db="EMBL/GenBank/DDBJ databases">
        <authorList>
            <person name="Jaros S."/>
            <person name="Januszkiewicz K."/>
            <person name="Wedrychowicz H."/>
        </authorList>
    </citation>
    <scope>NUCLEOTIDE SEQUENCE [LARGE SCALE GENOMIC DNA]</scope>
    <source>
        <strain evidence="1 2">DSM 26897</strain>
    </source>
</reference>
<dbReference type="STRING" id="1302690.BUE76_11640"/>
<evidence type="ECO:0000313" key="2">
    <source>
        <dbReference type="Proteomes" id="UP000184368"/>
    </source>
</evidence>
<protein>
    <submittedName>
        <fullName evidence="1">Uncharacterized protein</fullName>
    </submittedName>
</protein>
<name>A0A1M4VYE1_9BACT</name>
<proteinExistence type="predicted"/>
<keyword evidence="2" id="KW-1185">Reference proteome</keyword>
<dbReference type="AlphaFoldDB" id="A0A1M4VYE1"/>
<dbReference type="Proteomes" id="UP000184368">
    <property type="component" value="Unassembled WGS sequence"/>
</dbReference>
<dbReference type="EMBL" id="FQUO01000002">
    <property type="protein sequence ID" value="SHE73883.1"/>
    <property type="molecule type" value="Genomic_DNA"/>
</dbReference>
<organism evidence="1 2">
    <name type="scientific">Cnuella takakiae</name>
    <dbReference type="NCBI Taxonomy" id="1302690"/>
    <lineage>
        <taxon>Bacteria</taxon>
        <taxon>Pseudomonadati</taxon>
        <taxon>Bacteroidota</taxon>
        <taxon>Chitinophagia</taxon>
        <taxon>Chitinophagales</taxon>
        <taxon>Chitinophagaceae</taxon>
        <taxon>Cnuella</taxon>
    </lineage>
</organism>
<dbReference type="RefSeq" id="WP_073040225.1">
    <property type="nucleotide sequence ID" value="NZ_FQUO01000002.1"/>
</dbReference>
<sequence length="86" mass="10318">MEQVKGIQFGKDEYEQFQFIFDGMYKEIREGKDLLQKLNEVEEGIRNLNTYIDREDGLTNFWLEDVRGDLLYLKQLIFEQMETIAS</sequence>
<gene>
    <name evidence="1" type="ORF">SAMN05444008_102422</name>
</gene>
<evidence type="ECO:0000313" key="1">
    <source>
        <dbReference type="EMBL" id="SHE73883.1"/>
    </source>
</evidence>
<accession>A0A1M4VYE1</accession>